<evidence type="ECO:0000313" key="1">
    <source>
        <dbReference type="EMBL" id="JAE00182.1"/>
    </source>
</evidence>
<organism evidence="1">
    <name type="scientific">Arundo donax</name>
    <name type="common">Giant reed</name>
    <name type="synonym">Donax arundinaceus</name>
    <dbReference type="NCBI Taxonomy" id="35708"/>
    <lineage>
        <taxon>Eukaryota</taxon>
        <taxon>Viridiplantae</taxon>
        <taxon>Streptophyta</taxon>
        <taxon>Embryophyta</taxon>
        <taxon>Tracheophyta</taxon>
        <taxon>Spermatophyta</taxon>
        <taxon>Magnoliopsida</taxon>
        <taxon>Liliopsida</taxon>
        <taxon>Poales</taxon>
        <taxon>Poaceae</taxon>
        <taxon>PACMAD clade</taxon>
        <taxon>Arundinoideae</taxon>
        <taxon>Arundineae</taxon>
        <taxon>Arundo</taxon>
    </lineage>
</organism>
<sequence length="39" mass="4138">MRGGAARGSIWYREFDSPVIGAPEDVALTPMPVAAMEGM</sequence>
<accession>A0A0A9EJC4</accession>
<name>A0A0A9EJC4_ARUDO</name>
<proteinExistence type="predicted"/>
<protein>
    <submittedName>
        <fullName evidence="1">Uncharacterized protein</fullName>
    </submittedName>
</protein>
<reference evidence="1" key="2">
    <citation type="journal article" date="2015" name="Data Brief">
        <title>Shoot transcriptome of the giant reed, Arundo donax.</title>
        <authorList>
            <person name="Barrero R.A."/>
            <person name="Guerrero F.D."/>
            <person name="Moolhuijzen P."/>
            <person name="Goolsby J.A."/>
            <person name="Tidwell J."/>
            <person name="Bellgard S.E."/>
            <person name="Bellgard M.I."/>
        </authorList>
    </citation>
    <scope>NUCLEOTIDE SEQUENCE</scope>
    <source>
        <tissue evidence="1">Shoot tissue taken approximately 20 cm above the soil surface</tissue>
    </source>
</reference>
<reference evidence="1" key="1">
    <citation type="submission" date="2014-09" db="EMBL/GenBank/DDBJ databases">
        <authorList>
            <person name="Magalhaes I.L.F."/>
            <person name="Oliveira U."/>
            <person name="Santos F.R."/>
            <person name="Vidigal T.H.D.A."/>
            <person name="Brescovit A.D."/>
            <person name="Santos A.J."/>
        </authorList>
    </citation>
    <scope>NUCLEOTIDE SEQUENCE</scope>
    <source>
        <tissue evidence="1">Shoot tissue taken approximately 20 cm above the soil surface</tissue>
    </source>
</reference>
<dbReference type="EMBL" id="GBRH01197714">
    <property type="protein sequence ID" value="JAE00182.1"/>
    <property type="molecule type" value="Transcribed_RNA"/>
</dbReference>
<dbReference type="AlphaFoldDB" id="A0A0A9EJC4"/>